<dbReference type="CTD" id="20239685"/>
<dbReference type="GO" id="GO:0005524">
    <property type="term" value="F:ATP binding"/>
    <property type="evidence" value="ECO:0007669"/>
    <property type="project" value="UniProtKB-UniRule"/>
</dbReference>
<dbReference type="OrthoDB" id="10060541at2759"/>
<evidence type="ECO:0000259" key="5">
    <source>
        <dbReference type="PROSITE" id="PS50975"/>
    </source>
</evidence>
<keyword evidence="2 4" id="KW-0547">Nucleotide-binding</keyword>
<proteinExistence type="predicted"/>
<dbReference type="KEGG" id="lgi:LOTGIDRAFT_164233"/>
<sequence>MKRIQILFLLRTEEQTKAYRKHCRNTKYEFHHLMKEGESLPAWFLNVDTIEDLDFDIVGYIEKSIKYVKDQNIDLVIGNCDLGQMIAGIVREKTGLPGCKIESSFICYHKYYTKIFSKLDFKFWYFAADLDNEDWKVKIKYPAYVKPPYFAGGYGQFVVRNEKEMIQAISKIKKSSNPVQDMFKSMFLKHLDIKKFPFSMKNIVIVEEFVEDSKMIATEGYVDQDGAFHLWGHFDGLSFSKPVPCDFLRYTPSTTTSDVLCDVEKLVQKFCSNLNLKSVFFNVDLWVTTDPETGKVDIELIEINKRISQALSNLYDFMKQPSSFQAALSVALGQEKEIKHPILKPQEETFGSFMIKTCVSGPATDIFDFSQIPLLKKEHGGKFSVYLYIDEGDYVKQDYNKYGRTICRCHLVAESCEELKQQTYKITNQLLKQISDHRQI</sequence>
<dbReference type="Proteomes" id="UP000030746">
    <property type="component" value="Unassembled WGS sequence"/>
</dbReference>
<dbReference type="AlphaFoldDB" id="V3ZGG0"/>
<dbReference type="RefSeq" id="XP_009058985.1">
    <property type="nucleotide sequence ID" value="XM_009060737.1"/>
</dbReference>
<dbReference type="PANTHER" id="PTHR43585:SF2">
    <property type="entry name" value="ATP-GRASP ENZYME FSQD"/>
    <property type="match status" value="1"/>
</dbReference>
<dbReference type="InterPro" id="IPR052032">
    <property type="entry name" value="ATP-dep_AA_Ligase"/>
</dbReference>
<keyword evidence="3 4" id="KW-0067">ATP-binding</keyword>
<evidence type="ECO:0000256" key="4">
    <source>
        <dbReference type="PROSITE-ProRule" id="PRU00409"/>
    </source>
</evidence>
<dbReference type="OMA" id="WNRLACE"/>
<dbReference type="PANTHER" id="PTHR43585">
    <property type="entry name" value="FUMIPYRROLE BIOSYNTHESIS PROTEIN C"/>
    <property type="match status" value="1"/>
</dbReference>
<dbReference type="GO" id="GO:0046872">
    <property type="term" value="F:metal ion binding"/>
    <property type="evidence" value="ECO:0007669"/>
    <property type="project" value="InterPro"/>
</dbReference>
<dbReference type="GO" id="GO:0016874">
    <property type="term" value="F:ligase activity"/>
    <property type="evidence" value="ECO:0007669"/>
    <property type="project" value="UniProtKB-KW"/>
</dbReference>
<protein>
    <recommendedName>
        <fullName evidence="5">ATP-grasp domain-containing protein</fullName>
    </recommendedName>
</protein>
<gene>
    <name evidence="6" type="ORF">LOTGIDRAFT_164233</name>
</gene>
<evidence type="ECO:0000256" key="1">
    <source>
        <dbReference type="ARBA" id="ARBA00022598"/>
    </source>
</evidence>
<dbReference type="GeneID" id="20239685"/>
<keyword evidence="7" id="KW-1185">Reference proteome</keyword>
<keyword evidence="1" id="KW-0436">Ligase</keyword>
<evidence type="ECO:0000256" key="3">
    <source>
        <dbReference type="ARBA" id="ARBA00022840"/>
    </source>
</evidence>
<name>V3ZGG0_LOTGI</name>
<evidence type="ECO:0000256" key="2">
    <source>
        <dbReference type="ARBA" id="ARBA00022741"/>
    </source>
</evidence>
<reference evidence="6 7" key="1">
    <citation type="journal article" date="2013" name="Nature">
        <title>Insights into bilaterian evolution from three spiralian genomes.</title>
        <authorList>
            <person name="Simakov O."/>
            <person name="Marletaz F."/>
            <person name="Cho S.J."/>
            <person name="Edsinger-Gonzales E."/>
            <person name="Havlak P."/>
            <person name="Hellsten U."/>
            <person name="Kuo D.H."/>
            <person name="Larsson T."/>
            <person name="Lv J."/>
            <person name="Arendt D."/>
            <person name="Savage R."/>
            <person name="Osoegawa K."/>
            <person name="de Jong P."/>
            <person name="Grimwood J."/>
            <person name="Chapman J.A."/>
            <person name="Shapiro H."/>
            <person name="Aerts A."/>
            <person name="Otillar R.P."/>
            <person name="Terry A.Y."/>
            <person name="Boore J.L."/>
            <person name="Grigoriev I.V."/>
            <person name="Lindberg D.R."/>
            <person name="Seaver E.C."/>
            <person name="Weisblat D.A."/>
            <person name="Putnam N.H."/>
            <person name="Rokhsar D.S."/>
        </authorList>
    </citation>
    <scope>NUCLEOTIDE SEQUENCE [LARGE SCALE GENOMIC DNA]</scope>
</reference>
<dbReference type="Pfam" id="PF13535">
    <property type="entry name" value="ATP-grasp_4"/>
    <property type="match status" value="1"/>
</dbReference>
<dbReference type="EMBL" id="KB202444">
    <property type="protein sequence ID" value="ESO90313.1"/>
    <property type="molecule type" value="Genomic_DNA"/>
</dbReference>
<accession>V3ZGG0</accession>
<dbReference type="Gene3D" id="3.30.470.20">
    <property type="entry name" value="ATP-grasp fold, B domain"/>
    <property type="match status" value="1"/>
</dbReference>
<dbReference type="SUPFAM" id="SSF56059">
    <property type="entry name" value="Glutathione synthetase ATP-binding domain-like"/>
    <property type="match status" value="1"/>
</dbReference>
<dbReference type="PROSITE" id="PS50975">
    <property type="entry name" value="ATP_GRASP"/>
    <property type="match status" value="1"/>
</dbReference>
<dbReference type="InterPro" id="IPR011761">
    <property type="entry name" value="ATP-grasp"/>
</dbReference>
<feature type="domain" description="ATP-grasp" evidence="5">
    <location>
        <begin position="113"/>
        <end position="332"/>
    </location>
</feature>
<organism evidence="6 7">
    <name type="scientific">Lottia gigantea</name>
    <name type="common">Giant owl limpet</name>
    <dbReference type="NCBI Taxonomy" id="225164"/>
    <lineage>
        <taxon>Eukaryota</taxon>
        <taxon>Metazoa</taxon>
        <taxon>Spiralia</taxon>
        <taxon>Lophotrochozoa</taxon>
        <taxon>Mollusca</taxon>
        <taxon>Gastropoda</taxon>
        <taxon>Patellogastropoda</taxon>
        <taxon>Lottioidea</taxon>
        <taxon>Lottiidae</taxon>
        <taxon>Lottia</taxon>
    </lineage>
</organism>
<evidence type="ECO:0000313" key="7">
    <source>
        <dbReference type="Proteomes" id="UP000030746"/>
    </source>
</evidence>
<evidence type="ECO:0000313" key="6">
    <source>
        <dbReference type="EMBL" id="ESO90313.1"/>
    </source>
</evidence>
<dbReference type="HOGENOM" id="CLU_623015_0_0_1"/>